<feature type="domain" description="Succinylglutamate desuccinylase/Aspartoacylase catalytic" evidence="6">
    <location>
        <begin position="82"/>
        <end position="272"/>
    </location>
</feature>
<dbReference type="PANTHER" id="PTHR37326">
    <property type="entry name" value="BLL3975 PROTEIN"/>
    <property type="match status" value="1"/>
</dbReference>
<evidence type="ECO:0000256" key="2">
    <source>
        <dbReference type="ARBA" id="ARBA00022723"/>
    </source>
</evidence>
<dbReference type="PANTHER" id="PTHR37326:SF1">
    <property type="entry name" value="BLL3975 PROTEIN"/>
    <property type="match status" value="1"/>
</dbReference>
<evidence type="ECO:0000256" key="5">
    <source>
        <dbReference type="SAM" id="SignalP"/>
    </source>
</evidence>
<dbReference type="InterPro" id="IPR055438">
    <property type="entry name" value="AstE_AspA_cat"/>
</dbReference>
<accession>A0A9P4S5N3</accession>
<feature type="chain" id="PRO_5040452401" description="Succinylglutamate desuccinylase/Aspartoacylase catalytic domain-containing protein" evidence="5">
    <location>
        <begin position="22"/>
        <end position="391"/>
    </location>
</feature>
<dbReference type="OrthoDB" id="5588846at2759"/>
<dbReference type="GO" id="GO:0016811">
    <property type="term" value="F:hydrolase activity, acting on carbon-nitrogen (but not peptide) bonds, in linear amides"/>
    <property type="evidence" value="ECO:0007669"/>
    <property type="project" value="InterPro"/>
</dbReference>
<comment type="caution">
    <text evidence="7">The sequence shown here is derived from an EMBL/GenBank/DDBJ whole genome shotgun (WGS) entry which is preliminary data.</text>
</comment>
<dbReference type="CDD" id="cd06251">
    <property type="entry name" value="M14_ASTE_ASPA-like"/>
    <property type="match status" value="1"/>
</dbReference>
<keyword evidence="8" id="KW-1185">Reference proteome</keyword>
<dbReference type="PIRSF" id="PIRSF039012">
    <property type="entry name" value="ASP"/>
    <property type="match status" value="1"/>
</dbReference>
<evidence type="ECO:0000256" key="1">
    <source>
        <dbReference type="ARBA" id="ARBA00001947"/>
    </source>
</evidence>
<reference evidence="7" key="1">
    <citation type="journal article" date="2020" name="Stud. Mycol.">
        <title>101 Dothideomycetes genomes: a test case for predicting lifestyles and emergence of pathogens.</title>
        <authorList>
            <person name="Haridas S."/>
            <person name="Albert R."/>
            <person name="Binder M."/>
            <person name="Bloem J."/>
            <person name="Labutti K."/>
            <person name="Salamov A."/>
            <person name="Andreopoulos B."/>
            <person name="Baker S."/>
            <person name="Barry K."/>
            <person name="Bills G."/>
            <person name="Bluhm B."/>
            <person name="Cannon C."/>
            <person name="Castanera R."/>
            <person name="Culley D."/>
            <person name="Daum C."/>
            <person name="Ezra D."/>
            <person name="Gonzalez J."/>
            <person name="Henrissat B."/>
            <person name="Kuo A."/>
            <person name="Liang C."/>
            <person name="Lipzen A."/>
            <person name="Lutzoni F."/>
            <person name="Magnuson J."/>
            <person name="Mondo S."/>
            <person name="Nolan M."/>
            <person name="Ohm R."/>
            <person name="Pangilinan J."/>
            <person name="Park H.-J."/>
            <person name="Ramirez L."/>
            <person name="Alfaro M."/>
            <person name="Sun H."/>
            <person name="Tritt A."/>
            <person name="Yoshinaga Y."/>
            <person name="Zwiers L.-H."/>
            <person name="Turgeon B."/>
            <person name="Goodwin S."/>
            <person name="Spatafora J."/>
            <person name="Crous P."/>
            <person name="Grigoriev I."/>
        </authorList>
    </citation>
    <scope>NUCLEOTIDE SEQUENCE</scope>
    <source>
        <strain evidence="7">CBS 101060</strain>
    </source>
</reference>
<evidence type="ECO:0000256" key="4">
    <source>
        <dbReference type="ARBA" id="ARBA00022833"/>
    </source>
</evidence>
<dbReference type="GO" id="GO:0016788">
    <property type="term" value="F:hydrolase activity, acting on ester bonds"/>
    <property type="evidence" value="ECO:0007669"/>
    <property type="project" value="InterPro"/>
</dbReference>
<dbReference type="Pfam" id="PF24827">
    <property type="entry name" value="AstE_AspA_cat"/>
    <property type="match status" value="1"/>
</dbReference>
<dbReference type="EMBL" id="MU006104">
    <property type="protein sequence ID" value="KAF2836335.1"/>
    <property type="molecule type" value="Genomic_DNA"/>
</dbReference>
<dbReference type="Proteomes" id="UP000799429">
    <property type="component" value="Unassembled WGS sequence"/>
</dbReference>
<feature type="signal peptide" evidence="5">
    <location>
        <begin position="1"/>
        <end position="21"/>
    </location>
</feature>
<name>A0A9P4S5N3_9PEZI</name>
<evidence type="ECO:0000259" key="6">
    <source>
        <dbReference type="Pfam" id="PF24827"/>
    </source>
</evidence>
<comment type="cofactor">
    <cofactor evidence="1">
        <name>Zn(2+)</name>
        <dbReference type="ChEBI" id="CHEBI:29105"/>
    </cofactor>
</comment>
<sequence>MITYTSLTSIFLSLTTALVAAQTNLTGDILHGVPVINYLSLEDVPSNAVTRYYLRVPSVNGGWDVHLPVFVARGAPETLSTGKKLSVSASIHGDELNGVRVTQRLFEKLEHEIDSLNGTVIGIPTVNPVGNYLNQRNYFTAGNTGFFTNLNRVFPGDDPAEGALGPNGQAYLIWNNLWGNTSNVDVGIDLHTTSTGSEAPLYVYADIRLPYVERIANLLQPDILKIDAGEPGSIETTFVDYGIPAVTVEIGSAKVWRKDYIERTLDFFDRLLVDLALLPSNSSEPYTPDLSETYIGTVFHSLPALYGGFVETLVNVLDDVDQGQDIAIVRNAWGDILEIVKAPVAAKIHEIRTDPSIEPGRDVANLIYNSTAWPDCEAGCIVSSRKGPPAQ</sequence>
<dbReference type="InterPro" id="IPR053138">
    <property type="entry name" value="N-alpha-Ac-DABA_deacetylase"/>
</dbReference>
<gene>
    <name evidence="7" type="ORF">M501DRAFT_939837</name>
</gene>
<dbReference type="SUPFAM" id="SSF53187">
    <property type="entry name" value="Zn-dependent exopeptidases"/>
    <property type="match status" value="1"/>
</dbReference>
<organism evidence="7 8">
    <name type="scientific">Patellaria atrata CBS 101060</name>
    <dbReference type="NCBI Taxonomy" id="1346257"/>
    <lineage>
        <taxon>Eukaryota</taxon>
        <taxon>Fungi</taxon>
        <taxon>Dikarya</taxon>
        <taxon>Ascomycota</taxon>
        <taxon>Pezizomycotina</taxon>
        <taxon>Dothideomycetes</taxon>
        <taxon>Dothideomycetes incertae sedis</taxon>
        <taxon>Patellariales</taxon>
        <taxon>Patellariaceae</taxon>
        <taxon>Patellaria</taxon>
    </lineage>
</organism>
<dbReference type="GO" id="GO:0046872">
    <property type="term" value="F:metal ion binding"/>
    <property type="evidence" value="ECO:0007669"/>
    <property type="project" value="UniProtKB-KW"/>
</dbReference>
<evidence type="ECO:0000313" key="8">
    <source>
        <dbReference type="Proteomes" id="UP000799429"/>
    </source>
</evidence>
<keyword evidence="4" id="KW-0862">Zinc</keyword>
<dbReference type="AlphaFoldDB" id="A0A9P4S5N3"/>
<evidence type="ECO:0000313" key="7">
    <source>
        <dbReference type="EMBL" id="KAF2836335.1"/>
    </source>
</evidence>
<keyword evidence="3" id="KW-0378">Hydrolase</keyword>
<keyword evidence="5" id="KW-0732">Signal</keyword>
<evidence type="ECO:0000256" key="3">
    <source>
        <dbReference type="ARBA" id="ARBA00022801"/>
    </source>
</evidence>
<proteinExistence type="predicted"/>
<keyword evidence="2" id="KW-0479">Metal-binding</keyword>
<dbReference type="InterPro" id="IPR043795">
    <property type="entry name" value="N-alpha-Ac-DABA-like"/>
</dbReference>
<protein>
    <recommendedName>
        <fullName evidence="6">Succinylglutamate desuccinylase/Aspartoacylase catalytic domain-containing protein</fullName>
    </recommendedName>
</protein>
<dbReference type="Gene3D" id="3.40.630.10">
    <property type="entry name" value="Zn peptidases"/>
    <property type="match status" value="1"/>
</dbReference>